<keyword evidence="9 12" id="KW-0472">Membrane</keyword>
<dbReference type="InterPro" id="IPR002126">
    <property type="entry name" value="Cadherin-like_dom"/>
</dbReference>
<evidence type="ECO:0000256" key="7">
    <source>
        <dbReference type="ARBA" id="ARBA00022889"/>
    </source>
</evidence>
<keyword evidence="6 11" id="KW-0106">Calcium</keyword>
<dbReference type="FunFam" id="2.60.40.60:FF:000004">
    <property type="entry name" value="Protocadherin 1 gamma 2"/>
    <property type="match status" value="1"/>
</dbReference>
<dbReference type="FunFam" id="2.60.40.60:FF:000007">
    <property type="entry name" value="Protocadherin alpha 2"/>
    <property type="match status" value="1"/>
</dbReference>
<accession>A0A452U9U8</accession>
<dbReference type="OMA" id="KEMFTID"/>
<protein>
    <recommendedName>
        <fullName evidence="14">Cadherin domain-containing protein</fullName>
    </recommendedName>
</protein>
<feature type="transmembrane region" description="Helical" evidence="12">
    <location>
        <begin position="646"/>
        <end position="666"/>
    </location>
</feature>
<evidence type="ECO:0000256" key="2">
    <source>
        <dbReference type="ARBA" id="ARBA00022475"/>
    </source>
</evidence>
<evidence type="ECO:0000256" key="1">
    <source>
        <dbReference type="ARBA" id="ARBA00004251"/>
    </source>
</evidence>
<dbReference type="GO" id="GO:0005509">
    <property type="term" value="F:calcium ion binding"/>
    <property type="evidence" value="ECO:0007669"/>
    <property type="project" value="UniProtKB-UniRule"/>
</dbReference>
<dbReference type="InterPro" id="IPR015919">
    <property type="entry name" value="Cadherin-like_sf"/>
</dbReference>
<dbReference type="FunFam" id="2.60.40.60:FF:000001">
    <property type="entry name" value="Protocadherin alpha 2"/>
    <property type="match status" value="1"/>
</dbReference>
<dbReference type="InterPro" id="IPR020894">
    <property type="entry name" value="Cadherin_CS"/>
</dbReference>
<evidence type="ECO:0000313" key="15">
    <source>
        <dbReference type="Ensembl" id="ENSUMAP00000017489"/>
    </source>
</evidence>
<dbReference type="SUPFAM" id="SSF49313">
    <property type="entry name" value="Cadherin-like"/>
    <property type="match status" value="6"/>
</dbReference>
<dbReference type="PROSITE" id="PS50268">
    <property type="entry name" value="CADHERIN_2"/>
    <property type="match status" value="6"/>
</dbReference>
<keyword evidence="3 12" id="KW-0812">Transmembrane</keyword>
<feature type="domain" description="Cadherin" evidence="14">
    <location>
        <begin position="351"/>
        <end position="455"/>
    </location>
</feature>
<evidence type="ECO:0000256" key="12">
    <source>
        <dbReference type="SAM" id="Phobius"/>
    </source>
</evidence>
<dbReference type="PROSITE" id="PS00232">
    <property type="entry name" value="CADHERIN_1"/>
    <property type="match status" value="3"/>
</dbReference>
<feature type="domain" description="Cadherin" evidence="14">
    <location>
        <begin position="456"/>
        <end position="565"/>
    </location>
</feature>
<feature type="signal peptide" evidence="13">
    <location>
        <begin position="1"/>
        <end position="29"/>
    </location>
</feature>
<evidence type="ECO:0000259" key="14">
    <source>
        <dbReference type="PROSITE" id="PS50268"/>
    </source>
</evidence>
<evidence type="ECO:0000256" key="10">
    <source>
        <dbReference type="ARBA" id="ARBA00023180"/>
    </source>
</evidence>
<feature type="chain" id="PRO_5019575524" description="Cadherin domain-containing protein" evidence="13">
    <location>
        <begin position="30"/>
        <end position="752"/>
    </location>
</feature>
<dbReference type="Gene3D" id="2.60.40.60">
    <property type="entry name" value="Cadherins"/>
    <property type="match status" value="6"/>
</dbReference>
<proteinExistence type="predicted"/>
<dbReference type="AlphaFoldDB" id="A0A452U9U8"/>
<dbReference type="Ensembl" id="ENSUMAT00000020648.1">
    <property type="protein sequence ID" value="ENSUMAP00000017489.1"/>
    <property type="gene ID" value="ENSUMAG00000012832.1"/>
</dbReference>
<dbReference type="FunFam" id="2.60.40.60:FF:000002">
    <property type="entry name" value="Protocadherin alpha 2"/>
    <property type="match status" value="1"/>
</dbReference>
<dbReference type="PANTHER" id="PTHR24028:SF133">
    <property type="entry name" value="PROTOCADHERIN ALPHA-4"/>
    <property type="match status" value="1"/>
</dbReference>
<feature type="domain" description="Cadherin" evidence="14">
    <location>
        <begin position="134"/>
        <end position="242"/>
    </location>
</feature>
<evidence type="ECO:0000256" key="9">
    <source>
        <dbReference type="ARBA" id="ARBA00023136"/>
    </source>
</evidence>
<dbReference type="SMART" id="SM00112">
    <property type="entry name" value="CA"/>
    <property type="match status" value="5"/>
</dbReference>
<keyword evidence="8 12" id="KW-1133">Transmembrane helix</keyword>
<dbReference type="PRINTS" id="PR00205">
    <property type="entry name" value="CADHERIN"/>
</dbReference>
<evidence type="ECO:0000256" key="8">
    <source>
        <dbReference type="ARBA" id="ARBA00022989"/>
    </source>
</evidence>
<evidence type="ECO:0000256" key="6">
    <source>
        <dbReference type="ARBA" id="ARBA00022837"/>
    </source>
</evidence>
<keyword evidence="2" id="KW-1003">Cell membrane</keyword>
<evidence type="ECO:0000256" key="3">
    <source>
        <dbReference type="ARBA" id="ARBA00022692"/>
    </source>
</evidence>
<keyword evidence="4 13" id="KW-0732">Signal</keyword>
<dbReference type="InterPro" id="IPR050174">
    <property type="entry name" value="Protocadherin/Cadherin-CA"/>
</dbReference>
<feature type="domain" description="Cadherin" evidence="14">
    <location>
        <begin position="243"/>
        <end position="350"/>
    </location>
</feature>
<dbReference type="FunFam" id="2.60.40.60:FF:000003">
    <property type="entry name" value="Protocadherin alpha 2"/>
    <property type="match status" value="1"/>
</dbReference>
<sequence>MVYSSRGDRGHRHLLLFFIILKAWESTSGQIHYSVPEEAKHGTFVGRIAQDLGLELAELVPRLFRVASKGHRDLLEVNLQNGILFVNSRIDREALCGRSLECSIHLEVIVDRPLQVFHVEVEVKDINDNPPEFPQTQKNLFIAESRMLDSRFPLEGASDADIEENALLTYRLSPNEFFSLDVPTNDEQVKPLGLVLRKPLDREQSPELHLLLMATDRGKPELTGTVQLFIKVLDANDNAPAFDRTLYAVKLPENVPNGTLVIKLNASDLDEGLNGDIIYSFSSDVSPDIKSKFYIDAVSGEIIAIGHIDFEESKTYKLRVEAIDKGSLPLAGHCTVHVQVLDANDNAPELTVTSLSLPISENAQPGTVITLINVSDRDSGANGEVICSLTPHVPFKLVSTFKNYYSLVLESALDRESVANYELVVTARDGGSPSLSATASVSVEVADVNDNAPAFAQPEYTVFVKENNPPGCHIFTVSARDADAQENALVSYSLVERRVGERALSSYVSVHAESGKVYALQPLDHEELELLQFQVSARDAGVPPLGSNVTLQVFVLDENDNAPALLPRPFRVALYTGEISTTRTLDEADSARQRLLVLVKDHGEPALTATATVLLSLVESGQAPKASSRVLAGAAGAEAALVDVNVYLIVAICAVSSLLVLTLLLYTALRCSAPPTEGACGPGKPTLVCSSAVGSWSYSQQRRQRVCSGEGPPKTDLMAFSPSLPPCPGSLNTTEDPQNYYVFYNYKFFLYY</sequence>
<dbReference type="CDD" id="cd11304">
    <property type="entry name" value="Cadherin_repeat"/>
    <property type="match status" value="5"/>
</dbReference>
<dbReference type="InterPro" id="IPR013164">
    <property type="entry name" value="Cadherin_N"/>
</dbReference>
<organism evidence="15">
    <name type="scientific">Ursus maritimus</name>
    <name type="common">Polar bear</name>
    <name type="synonym">Thalarctos maritimus</name>
    <dbReference type="NCBI Taxonomy" id="29073"/>
    <lineage>
        <taxon>Eukaryota</taxon>
        <taxon>Metazoa</taxon>
        <taxon>Chordata</taxon>
        <taxon>Craniata</taxon>
        <taxon>Vertebrata</taxon>
        <taxon>Euteleostomi</taxon>
        <taxon>Mammalia</taxon>
        <taxon>Eutheria</taxon>
        <taxon>Laurasiatheria</taxon>
        <taxon>Carnivora</taxon>
        <taxon>Caniformia</taxon>
        <taxon>Ursidae</taxon>
        <taxon>Ursus</taxon>
    </lineage>
</organism>
<reference evidence="15" key="1">
    <citation type="submission" date="2019-03" db="UniProtKB">
        <authorList>
            <consortium name="Ensembl"/>
        </authorList>
    </citation>
    <scope>IDENTIFICATION</scope>
</reference>
<comment type="subcellular location">
    <subcellularLocation>
        <location evidence="1">Cell membrane</location>
        <topology evidence="1">Single-pass type I membrane protein</topology>
    </subcellularLocation>
</comment>
<keyword evidence="7" id="KW-0130">Cell adhesion</keyword>
<feature type="domain" description="Cadherin" evidence="14">
    <location>
        <begin position="27"/>
        <end position="133"/>
    </location>
</feature>
<evidence type="ECO:0000256" key="4">
    <source>
        <dbReference type="ARBA" id="ARBA00022729"/>
    </source>
</evidence>
<dbReference type="GeneTree" id="ENSGT00940000163312"/>
<keyword evidence="5" id="KW-0677">Repeat</keyword>
<dbReference type="GO" id="GO:0005886">
    <property type="term" value="C:plasma membrane"/>
    <property type="evidence" value="ECO:0007669"/>
    <property type="project" value="UniProtKB-SubCell"/>
</dbReference>
<name>A0A452U9U8_URSMA</name>
<dbReference type="GO" id="GO:0007156">
    <property type="term" value="P:homophilic cell adhesion via plasma membrane adhesion molecules"/>
    <property type="evidence" value="ECO:0007669"/>
    <property type="project" value="InterPro"/>
</dbReference>
<dbReference type="PANTHER" id="PTHR24028">
    <property type="entry name" value="CADHERIN-87A"/>
    <property type="match status" value="1"/>
</dbReference>
<evidence type="ECO:0000256" key="11">
    <source>
        <dbReference type="PROSITE-ProRule" id="PRU00043"/>
    </source>
</evidence>
<feature type="domain" description="Cadherin" evidence="14">
    <location>
        <begin position="570"/>
        <end position="626"/>
    </location>
</feature>
<dbReference type="Pfam" id="PF00028">
    <property type="entry name" value="Cadherin"/>
    <property type="match status" value="4"/>
</dbReference>
<evidence type="ECO:0000256" key="13">
    <source>
        <dbReference type="SAM" id="SignalP"/>
    </source>
</evidence>
<keyword evidence="10" id="KW-0325">Glycoprotein</keyword>
<evidence type="ECO:0000256" key="5">
    <source>
        <dbReference type="ARBA" id="ARBA00022737"/>
    </source>
</evidence>
<dbReference type="FunFam" id="2.60.40.60:FF:000006">
    <property type="entry name" value="Protocadherin alpha 2"/>
    <property type="match status" value="1"/>
</dbReference>
<dbReference type="Pfam" id="PF08266">
    <property type="entry name" value="Cadherin_2"/>
    <property type="match status" value="1"/>
</dbReference>